<name>A0AAF0ZQ76_SOLVR</name>
<evidence type="ECO:0000313" key="3">
    <source>
        <dbReference type="Proteomes" id="UP001234989"/>
    </source>
</evidence>
<organism evidence="2 3">
    <name type="scientific">Solanum verrucosum</name>
    <dbReference type="NCBI Taxonomy" id="315347"/>
    <lineage>
        <taxon>Eukaryota</taxon>
        <taxon>Viridiplantae</taxon>
        <taxon>Streptophyta</taxon>
        <taxon>Embryophyta</taxon>
        <taxon>Tracheophyta</taxon>
        <taxon>Spermatophyta</taxon>
        <taxon>Magnoliopsida</taxon>
        <taxon>eudicotyledons</taxon>
        <taxon>Gunneridae</taxon>
        <taxon>Pentapetalae</taxon>
        <taxon>asterids</taxon>
        <taxon>lamiids</taxon>
        <taxon>Solanales</taxon>
        <taxon>Solanaceae</taxon>
        <taxon>Solanoideae</taxon>
        <taxon>Solaneae</taxon>
        <taxon>Solanum</taxon>
    </lineage>
</organism>
<reference evidence="2" key="1">
    <citation type="submission" date="2023-08" db="EMBL/GenBank/DDBJ databases">
        <title>A de novo genome assembly of Solanum verrucosum Schlechtendal, a Mexican diploid species geographically isolated from the other diploid A-genome species in potato relatives.</title>
        <authorList>
            <person name="Hosaka K."/>
        </authorList>
    </citation>
    <scope>NUCLEOTIDE SEQUENCE</scope>
    <source>
        <tissue evidence="2">Young leaves</tissue>
    </source>
</reference>
<dbReference type="EMBL" id="CP133620">
    <property type="protein sequence ID" value="WMV45590.1"/>
    <property type="molecule type" value="Genomic_DNA"/>
</dbReference>
<protein>
    <submittedName>
        <fullName evidence="2">Uncharacterized protein</fullName>
    </submittedName>
</protein>
<dbReference type="AlphaFoldDB" id="A0AAF0ZQ76"/>
<feature type="compositionally biased region" description="Polar residues" evidence="1">
    <location>
        <begin position="90"/>
        <end position="102"/>
    </location>
</feature>
<gene>
    <name evidence="2" type="ORF">MTR67_038975</name>
</gene>
<evidence type="ECO:0000313" key="2">
    <source>
        <dbReference type="EMBL" id="WMV45590.1"/>
    </source>
</evidence>
<proteinExistence type="predicted"/>
<accession>A0AAF0ZQ76</accession>
<feature type="region of interest" description="Disordered" evidence="1">
    <location>
        <begin position="74"/>
        <end position="111"/>
    </location>
</feature>
<dbReference type="Proteomes" id="UP001234989">
    <property type="component" value="Chromosome 9"/>
</dbReference>
<keyword evidence="3" id="KW-1185">Reference proteome</keyword>
<sequence length="140" mass="15719">MYRGQVVHCHCIVVVLFSECNWAGFRGEENGLGILDMSIRRAYARRNVRENAEQEAAPHVSIDAFAMVPEEDPNPWPNKLLLQNAHGGSMSASRTSSTTDQKFSPRRGRIADSSVSKFNLQKLVGTPPRRGLISRRNLRK</sequence>
<evidence type="ECO:0000256" key="1">
    <source>
        <dbReference type="SAM" id="MobiDB-lite"/>
    </source>
</evidence>